<reference evidence="1 2" key="1">
    <citation type="submission" date="2016-10" db="EMBL/GenBank/DDBJ databases">
        <title>Genome sequence of Mycobacterium talmonii.</title>
        <authorList>
            <person name="Greninger A.L."/>
            <person name="Elliott B."/>
            <person name="Vasireddy S."/>
            <person name="Vasireddy R."/>
        </authorList>
    </citation>
    <scope>NUCLEOTIDE SEQUENCE [LARGE SCALE GENOMIC DNA]</scope>
    <source>
        <strain evidence="2">NE-TNMC-100812</strain>
    </source>
</reference>
<accession>A0A1S1MLF7</accession>
<sequence length="223" mass="22405">MAMQLAARPFATAGIALAAAGLIAVTPAGPALAELPIPEIQLTGLDVGDFGAVVSGAVADMESLLGAGFGGTVVDAASGADPLSVASSFTAAIESAQIAFNQNLVDAELGFNNGLTGAELWIQQLLFGSDSALNGIINRGFNVFNMGVGVVENTVNAMLFGGALDRADDAFSAIFNGSLTLGFNGAAELLPNVFNSGLTAGFEGVFDQGLMVLLNTLGLLFGM</sequence>
<organism evidence="1 2">
    <name type="scientific">Mycobacterium talmoniae</name>
    <dbReference type="NCBI Taxonomy" id="1858794"/>
    <lineage>
        <taxon>Bacteria</taxon>
        <taxon>Bacillati</taxon>
        <taxon>Actinomycetota</taxon>
        <taxon>Actinomycetes</taxon>
        <taxon>Mycobacteriales</taxon>
        <taxon>Mycobacteriaceae</taxon>
        <taxon>Mycobacterium</taxon>
    </lineage>
</organism>
<proteinExistence type="predicted"/>
<dbReference type="RefSeq" id="WP_071030240.1">
    <property type="nucleotide sequence ID" value="NZ_MLQM01000293.1"/>
</dbReference>
<evidence type="ECO:0000313" key="2">
    <source>
        <dbReference type="Proteomes" id="UP000179734"/>
    </source>
</evidence>
<evidence type="ECO:0008006" key="3">
    <source>
        <dbReference type="Google" id="ProtNLM"/>
    </source>
</evidence>
<dbReference type="AlphaFoldDB" id="A0A1S1MLF7"/>
<comment type="caution">
    <text evidence="1">The sequence shown here is derived from an EMBL/GenBank/DDBJ whole genome shotgun (WGS) entry which is preliminary data.</text>
</comment>
<name>A0A1S1MLF7_9MYCO</name>
<dbReference type="Proteomes" id="UP000179734">
    <property type="component" value="Unassembled WGS sequence"/>
</dbReference>
<gene>
    <name evidence="1" type="ORF">BKN37_26595</name>
</gene>
<protein>
    <recommendedName>
        <fullName evidence="3">PE domain-containing protein</fullName>
    </recommendedName>
</protein>
<dbReference type="EMBL" id="MLQM01000293">
    <property type="protein sequence ID" value="OHU84052.1"/>
    <property type="molecule type" value="Genomic_DNA"/>
</dbReference>
<evidence type="ECO:0000313" key="1">
    <source>
        <dbReference type="EMBL" id="OHU84052.1"/>
    </source>
</evidence>
<keyword evidence="2" id="KW-1185">Reference proteome</keyword>